<evidence type="ECO:0000313" key="8">
    <source>
        <dbReference type="Proteomes" id="UP001177023"/>
    </source>
</evidence>
<evidence type="ECO:0000313" key="7">
    <source>
        <dbReference type="EMBL" id="CAJ0576917.1"/>
    </source>
</evidence>
<gene>
    <name evidence="7" type="ORF">MSPICULIGERA_LOCUS15198</name>
</gene>
<evidence type="ECO:0000256" key="4">
    <source>
        <dbReference type="PROSITE-ProRule" id="PRU00175"/>
    </source>
</evidence>
<evidence type="ECO:0000256" key="3">
    <source>
        <dbReference type="ARBA" id="ARBA00022833"/>
    </source>
</evidence>
<sequence>MTAETHSNCPYCQTKYYANLHPKFLPCGHPLCESCVARSLMTHDHTCCRHCGAIYGIDAIMAAFLANTKDLRKQLEQVNANCVTMSFDQEELHNQLETAKKDLKAANKAILAAESTTVIQKECFKNQINEMKGYLGELAKLGKEKEAELNQAAIEKERMSKEIDGLKAQLVEMGKKVMQLEKDAQAETIKKLKLRLAEVAKQAAESEKARKKEMISKDIHDAEMADLNKQIEDKMKLCRAQKQAAATEINRLAAQEAVYRATIERLESKVDVYNYQLGEVTAKYNQLLDEHSQALETSAAYTPDSDDVSEEVDLPEIPVDAKVAKPPDIEFVRLEPVMEKLFIRGLPGGITESEVEMILFMRGDNPATPTRIWLRESNGKTDCIAQFEDKNEVEMLIWQWNGKCYPGSQHQLTVDYWKIATKIDELTEETEMAIFTNTAAQKATGNVGSQKSQPETVQKEKIVVAKQEQTLRENIHGSKAICIKNIPGRVTVAELTNFLEAKIGEKIDLSKEGVIFVATGDWFSCAKVRFLTAEAALKAVNVLSNIRYPKSGQILKPSLWIPNYVKPPKTKGKKKGKANAKPQNIGFWDDGTIVDKELLKMENFVVAENIPLSVAADTVVSLFEQVAPISRDKAGSPGIVLVEKEGTQSAFIDFETKQGAKKACEVMLGRAFRDPSSGIYWTMIVLLYKD</sequence>
<dbReference type="PROSITE" id="PS50089">
    <property type="entry name" value="ZF_RING_2"/>
    <property type="match status" value="1"/>
</dbReference>
<evidence type="ECO:0000256" key="1">
    <source>
        <dbReference type="ARBA" id="ARBA00022723"/>
    </source>
</evidence>
<keyword evidence="5" id="KW-0175">Coiled coil</keyword>
<accession>A0AA36G2A7</accession>
<proteinExistence type="predicted"/>
<keyword evidence="1" id="KW-0479">Metal-binding</keyword>
<protein>
    <recommendedName>
        <fullName evidence="6">RING-type domain-containing protein</fullName>
    </recommendedName>
</protein>
<name>A0AA36G2A7_9BILA</name>
<dbReference type="Gene3D" id="3.30.40.10">
    <property type="entry name" value="Zinc/RING finger domain, C3HC4 (zinc finger)"/>
    <property type="match status" value="1"/>
</dbReference>
<dbReference type="EMBL" id="CATQJA010002647">
    <property type="protein sequence ID" value="CAJ0576917.1"/>
    <property type="molecule type" value="Genomic_DNA"/>
</dbReference>
<dbReference type="Proteomes" id="UP001177023">
    <property type="component" value="Unassembled WGS sequence"/>
</dbReference>
<feature type="non-terminal residue" evidence="7">
    <location>
        <position position="1"/>
    </location>
</feature>
<dbReference type="InterPro" id="IPR017907">
    <property type="entry name" value="Znf_RING_CS"/>
</dbReference>
<dbReference type="InterPro" id="IPR001841">
    <property type="entry name" value="Znf_RING"/>
</dbReference>
<keyword evidence="2 4" id="KW-0863">Zinc-finger</keyword>
<keyword evidence="3" id="KW-0862">Zinc</keyword>
<dbReference type="CDD" id="cd00590">
    <property type="entry name" value="RRM_SF"/>
    <property type="match status" value="2"/>
</dbReference>
<evidence type="ECO:0000256" key="5">
    <source>
        <dbReference type="SAM" id="Coils"/>
    </source>
</evidence>
<feature type="domain" description="RING-type" evidence="6">
    <location>
        <begin position="9"/>
        <end position="51"/>
    </location>
</feature>
<reference evidence="7" key="1">
    <citation type="submission" date="2023-06" db="EMBL/GenBank/DDBJ databases">
        <authorList>
            <person name="Delattre M."/>
        </authorList>
    </citation>
    <scope>NUCLEOTIDE SEQUENCE</scope>
    <source>
        <strain evidence="7">AF72</strain>
    </source>
</reference>
<dbReference type="InterPro" id="IPR013083">
    <property type="entry name" value="Znf_RING/FYVE/PHD"/>
</dbReference>
<feature type="coiled-coil region" evidence="5">
    <location>
        <begin position="61"/>
        <end position="116"/>
    </location>
</feature>
<evidence type="ECO:0000259" key="6">
    <source>
        <dbReference type="PROSITE" id="PS50089"/>
    </source>
</evidence>
<dbReference type="PROSITE" id="PS00518">
    <property type="entry name" value="ZF_RING_1"/>
    <property type="match status" value="1"/>
</dbReference>
<dbReference type="AlphaFoldDB" id="A0AA36G2A7"/>
<evidence type="ECO:0000256" key="2">
    <source>
        <dbReference type="ARBA" id="ARBA00022771"/>
    </source>
</evidence>
<comment type="caution">
    <text evidence="7">The sequence shown here is derived from an EMBL/GenBank/DDBJ whole genome shotgun (WGS) entry which is preliminary data.</text>
</comment>
<feature type="coiled-coil region" evidence="5">
    <location>
        <begin position="142"/>
        <end position="269"/>
    </location>
</feature>
<keyword evidence="8" id="KW-1185">Reference proteome</keyword>
<dbReference type="CDD" id="cd16449">
    <property type="entry name" value="RING-HC"/>
    <property type="match status" value="1"/>
</dbReference>
<organism evidence="7 8">
    <name type="scientific">Mesorhabditis spiculigera</name>
    <dbReference type="NCBI Taxonomy" id="96644"/>
    <lineage>
        <taxon>Eukaryota</taxon>
        <taxon>Metazoa</taxon>
        <taxon>Ecdysozoa</taxon>
        <taxon>Nematoda</taxon>
        <taxon>Chromadorea</taxon>
        <taxon>Rhabditida</taxon>
        <taxon>Rhabditina</taxon>
        <taxon>Rhabditomorpha</taxon>
        <taxon>Rhabditoidea</taxon>
        <taxon>Rhabditidae</taxon>
        <taxon>Mesorhabditinae</taxon>
        <taxon>Mesorhabditis</taxon>
    </lineage>
</organism>
<dbReference type="InterPro" id="IPR035979">
    <property type="entry name" value="RBD_domain_sf"/>
</dbReference>
<dbReference type="SUPFAM" id="SSF57850">
    <property type="entry name" value="RING/U-box"/>
    <property type="match status" value="1"/>
</dbReference>
<dbReference type="GO" id="GO:0003676">
    <property type="term" value="F:nucleic acid binding"/>
    <property type="evidence" value="ECO:0007669"/>
    <property type="project" value="InterPro"/>
</dbReference>
<dbReference type="SUPFAM" id="SSF54928">
    <property type="entry name" value="RNA-binding domain, RBD"/>
    <property type="match status" value="1"/>
</dbReference>
<dbReference type="GO" id="GO:0008270">
    <property type="term" value="F:zinc ion binding"/>
    <property type="evidence" value="ECO:0007669"/>
    <property type="project" value="UniProtKB-KW"/>
</dbReference>